<keyword evidence="3" id="KW-0012">Acyltransferase</keyword>
<feature type="region of interest" description="Disordered" evidence="4">
    <location>
        <begin position="205"/>
        <end position="233"/>
    </location>
</feature>
<dbReference type="Gene3D" id="3.30.559.10">
    <property type="entry name" value="Chloramphenicol acetyltransferase-like domain"/>
    <property type="match status" value="1"/>
</dbReference>
<evidence type="ECO:0000256" key="3">
    <source>
        <dbReference type="ARBA" id="ARBA00023315"/>
    </source>
</evidence>
<evidence type="ECO:0000313" key="5">
    <source>
        <dbReference type="EMBL" id="WVZ50544.1"/>
    </source>
</evidence>
<dbReference type="PANTHER" id="PTHR31642">
    <property type="entry name" value="TRICHOTHECENE 3-O-ACETYLTRANSFERASE"/>
    <property type="match status" value="1"/>
</dbReference>
<evidence type="ECO:0000256" key="4">
    <source>
        <dbReference type="SAM" id="MobiDB-lite"/>
    </source>
</evidence>
<comment type="similarity">
    <text evidence="1">Belongs to the plant acyltransferase family.</text>
</comment>
<keyword evidence="6" id="KW-1185">Reference proteome</keyword>
<protein>
    <submittedName>
        <fullName evidence="5">Uncharacterized protein</fullName>
    </submittedName>
</protein>
<evidence type="ECO:0000256" key="1">
    <source>
        <dbReference type="ARBA" id="ARBA00009861"/>
    </source>
</evidence>
<proteinExistence type="inferred from homology"/>
<dbReference type="InterPro" id="IPR023213">
    <property type="entry name" value="CAT-like_dom_sf"/>
</dbReference>
<feature type="compositionally biased region" description="Gly residues" evidence="4">
    <location>
        <begin position="213"/>
        <end position="226"/>
    </location>
</feature>
<dbReference type="Pfam" id="PF02458">
    <property type="entry name" value="Transferase"/>
    <property type="match status" value="1"/>
</dbReference>
<evidence type="ECO:0000313" key="6">
    <source>
        <dbReference type="Proteomes" id="UP001341281"/>
    </source>
</evidence>
<dbReference type="InterPro" id="IPR050317">
    <property type="entry name" value="Plant_Fungal_Acyltransferase"/>
</dbReference>
<evidence type="ECO:0000256" key="2">
    <source>
        <dbReference type="ARBA" id="ARBA00022679"/>
    </source>
</evidence>
<organism evidence="5 6">
    <name type="scientific">Paspalum notatum var. saurae</name>
    <dbReference type="NCBI Taxonomy" id="547442"/>
    <lineage>
        <taxon>Eukaryota</taxon>
        <taxon>Viridiplantae</taxon>
        <taxon>Streptophyta</taxon>
        <taxon>Embryophyta</taxon>
        <taxon>Tracheophyta</taxon>
        <taxon>Spermatophyta</taxon>
        <taxon>Magnoliopsida</taxon>
        <taxon>Liliopsida</taxon>
        <taxon>Poales</taxon>
        <taxon>Poaceae</taxon>
        <taxon>PACMAD clade</taxon>
        <taxon>Panicoideae</taxon>
        <taxon>Andropogonodae</taxon>
        <taxon>Paspaleae</taxon>
        <taxon>Paspalinae</taxon>
        <taxon>Paspalum</taxon>
    </lineage>
</organism>
<dbReference type="AlphaFoldDB" id="A0AAQ3PJZ0"/>
<name>A0AAQ3PJZ0_PASNO</name>
<keyword evidence="2" id="KW-0808">Transferase</keyword>
<reference evidence="5 6" key="1">
    <citation type="submission" date="2024-02" db="EMBL/GenBank/DDBJ databases">
        <title>High-quality chromosome-scale genome assembly of Pensacola bahiagrass (Paspalum notatum Flugge var. saurae).</title>
        <authorList>
            <person name="Vega J.M."/>
            <person name="Podio M."/>
            <person name="Orjuela J."/>
            <person name="Siena L.A."/>
            <person name="Pessino S.C."/>
            <person name="Combes M.C."/>
            <person name="Mariac C."/>
            <person name="Albertini E."/>
            <person name="Pupilli F."/>
            <person name="Ortiz J.P.A."/>
            <person name="Leblanc O."/>
        </authorList>
    </citation>
    <scope>NUCLEOTIDE SEQUENCE [LARGE SCALE GENOMIC DNA]</scope>
    <source>
        <strain evidence="5">R1</strain>
        <tissue evidence="5">Leaf</tissue>
    </source>
</reference>
<dbReference type="GO" id="GO:0016747">
    <property type="term" value="F:acyltransferase activity, transferring groups other than amino-acyl groups"/>
    <property type="evidence" value="ECO:0007669"/>
    <property type="project" value="UniProtKB-ARBA"/>
</dbReference>
<dbReference type="Proteomes" id="UP001341281">
    <property type="component" value="Chromosome 01"/>
</dbReference>
<dbReference type="PANTHER" id="PTHR31642:SF184">
    <property type="entry name" value="SPERMIDINE HYDROXYCINNAMOYL TRANSFERASE"/>
    <property type="match status" value="1"/>
</dbReference>
<sequence length="255" mass="27329">MEITVHSSKIVKPDYRDGSNGDAVFASADVVPLSVFDKVNYDEFVFYIYAFHPPAPPTAVLEAALAETLAEYREWARRLGVDAGGNPAIMLNDAGARFIDATADSEVAGSVTLLTTATNVMSACPSCDGADELLLVQATLFRCGSLALGFTMHHKVADGPGMWNFMVAWGQATRGVAIDPVPMHDGTSLFAPRRHDDPPQIRFEHRGAEFKPRGGGGGGRGGGGSGNDNVVRADDDEVAVHRVHFTREWIAELKS</sequence>
<gene>
    <name evidence="5" type="ORF">U9M48_001786</name>
</gene>
<dbReference type="EMBL" id="CP144745">
    <property type="protein sequence ID" value="WVZ50544.1"/>
    <property type="molecule type" value="Genomic_DNA"/>
</dbReference>
<accession>A0AAQ3PJZ0</accession>